<keyword evidence="2" id="KW-0539">Nucleus</keyword>
<feature type="compositionally biased region" description="Acidic residues" evidence="4">
    <location>
        <begin position="337"/>
        <end position="348"/>
    </location>
</feature>
<sequence length="406" mass="44918">MALVPQTHMFENPSKEVDEETLIKSRLTTVEVKTINRVQKRCNIIISSENLLSDALSNPPTSSLPSKDGANVEMSDAGAPSSDTLEPKPTEATPQERIETATERLVEEILLDFAPLEEALMRIQLLTAANRQEVARYEQKKMQIEEASEKARNEMVELNSSLSEAHQLKQHKLEYDVIATEITSSPNSQKTRQAQYDSINRLNSEIEALEREKAEYGKVWAARRAQFGAIVEALMGMQAQIQEDKEEQERREGLDDDEDEGEKPAESGEKDGAKAEGSNAATGSTQEDAASASKNEESGGESKGENGDVAMEDTAMEEGERMSTRDQSRLTSPRLEEGEEIEEGEEREETVGEQSVAPTPGPQDVPYEEMETDDRPPDIDDDDMDDDEDDGAIDESAEDEDTQGTT</sequence>
<keyword evidence="3" id="KW-0175">Coiled coil</keyword>
<evidence type="ECO:0000256" key="4">
    <source>
        <dbReference type="SAM" id="MobiDB-lite"/>
    </source>
</evidence>
<keyword evidence="6" id="KW-1185">Reference proteome</keyword>
<dbReference type="GO" id="GO:0006397">
    <property type="term" value="P:mRNA processing"/>
    <property type="evidence" value="ECO:0007669"/>
    <property type="project" value="InterPro"/>
</dbReference>
<evidence type="ECO:0008006" key="7">
    <source>
        <dbReference type="Google" id="ProtNLM"/>
    </source>
</evidence>
<feature type="compositionally biased region" description="Basic and acidic residues" evidence="4">
    <location>
        <begin position="85"/>
        <end position="97"/>
    </location>
</feature>
<accession>A0AAV9XSH0</accession>
<dbReference type="AlphaFoldDB" id="A0AAV9XSH0"/>
<comment type="caution">
    <text evidence="5">The sequence shown here is derived from an EMBL/GenBank/DDBJ whole genome shotgun (WGS) entry which is preliminary data.</text>
</comment>
<reference evidence="5 6" key="1">
    <citation type="submission" date="2019-10" db="EMBL/GenBank/DDBJ databases">
        <authorList>
            <person name="Palmer J.M."/>
        </authorList>
    </citation>
    <scope>NUCLEOTIDE SEQUENCE [LARGE SCALE GENOMIC DNA]</scope>
    <source>
        <strain evidence="5 6">TWF694</strain>
    </source>
</reference>
<feature type="coiled-coil region" evidence="3">
    <location>
        <begin position="130"/>
        <end position="168"/>
    </location>
</feature>
<dbReference type="InterPro" id="IPR008501">
    <property type="entry name" value="THOC7/Mft1"/>
</dbReference>
<feature type="compositionally biased region" description="Basic and acidic residues" evidence="4">
    <location>
        <begin position="294"/>
        <end position="306"/>
    </location>
</feature>
<evidence type="ECO:0000313" key="5">
    <source>
        <dbReference type="EMBL" id="KAK6544154.1"/>
    </source>
</evidence>
<comment type="subcellular location">
    <subcellularLocation>
        <location evidence="1">Nucleus</location>
    </subcellularLocation>
</comment>
<feature type="compositionally biased region" description="Basic and acidic residues" evidence="4">
    <location>
        <begin position="262"/>
        <end position="274"/>
    </location>
</feature>
<dbReference type="GO" id="GO:0000445">
    <property type="term" value="C:THO complex part of transcription export complex"/>
    <property type="evidence" value="ECO:0007669"/>
    <property type="project" value="InterPro"/>
</dbReference>
<dbReference type="Proteomes" id="UP001365542">
    <property type="component" value="Unassembled WGS sequence"/>
</dbReference>
<dbReference type="Pfam" id="PF05615">
    <property type="entry name" value="THOC7"/>
    <property type="match status" value="1"/>
</dbReference>
<feature type="compositionally biased region" description="Basic and acidic residues" evidence="4">
    <location>
        <begin position="318"/>
        <end position="328"/>
    </location>
</feature>
<feature type="compositionally biased region" description="Polar residues" evidence="4">
    <location>
        <begin position="279"/>
        <end position="288"/>
    </location>
</feature>
<feature type="region of interest" description="Disordered" evidence="4">
    <location>
        <begin position="242"/>
        <end position="406"/>
    </location>
</feature>
<evidence type="ECO:0000313" key="6">
    <source>
        <dbReference type="Proteomes" id="UP001365542"/>
    </source>
</evidence>
<evidence type="ECO:0000256" key="2">
    <source>
        <dbReference type="ARBA" id="ARBA00023242"/>
    </source>
</evidence>
<proteinExistence type="predicted"/>
<feature type="compositionally biased region" description="Acidic residues" evidence="4">
    <location>
        <begin position="379"/>
        <end position="406"/>
    </location>
</feature>
<organism evidence="5 6">
    <name type="scientific">Orbilia ellipsospora</name>
    <dbReference type="NCBI Taxonomy" id="2528407"/>
    <lineage>
        <taxon>Eukaryota</taxon>
        <taxon>Fungi</taxon>
        <taxon>Dikarya</taxon>
        <taxon>Ascomycota</taxon>
        <taxon>Pezizomycotina</taxon>
        <taxon>Orbiliomycetes</taxon>
        <taxon>Orbiliales</taxon>
        <taxon>Orbiliaceae</taxon>
        <taxon>Orbilia</taxon>
    </lineage>
</organism>
<protein>
    <recommendedName>
        <fullName evidence="7">Tho complex subunit 7</fullName>
    </recommendedName>
</protein>
<name>A0AAV9XSH0_9PEZI</name>
<gene>
    <name evidence="5" type="ORF">TWF694_000861</name>
</gene>
<evidence type="ECO:0000256" key="1">
    <source>
        <dbReference type="ARBA" id="ARBA00004123"/>
    </source>
</evidence>
<feature type="compositionally biased region" description="Polar residues" evidence="4">
    <location>
        <begin position="54"/>
        <end position="65"/>
    </location>
</feature>
<feature type="region of interest" description="Disordered" evidence="4">
    <location>
        <begin position="54"/>
        <end position="97"/>
    </location>
</feature>
<dbReference type="EMBL" id="JAVHJO010000001">
    <property type="protein sequence ID" value="KAK6544154.1"/>
    <property type="molecule type" value="Genomic_DNA"/>
</dbReference>
<evidence type="ECO:0000256" key="3">
    <source>
        <dbReference type="SAM" id="Coils"/>
    </source>
</evidence>